<keyword evidence="1" id="KW-0175">Coiled coil</keyword>
<gene>
    <name evidence="5" type="primary">LOC115627676</name>
</gene>
<evidence type="ECO:0000313" key="5">
    <source>
        <dbReference type="RefSeq" id="XP_030379278.1"/>
    </source>
</evidence>
<organism evidence="4 5">
    <name type="scientific">Drosophila lebanonensis</name>
    <name type="common">Fruit fly</name>
    <name type="synonym">Scaptodrosophila lebanonensis</name>
    <dbReference type="NCBI Taxonomy" id="7225"/>
    <lineage>
        <taxon>Eukaryota</taxon>
        <taxon>Metazoa</taxon>
        <taxon>Ecdysozoa</taxon>
        <taxon>Arthropoda</taxon>
        <taxon>Hexapoda</taxon>
        <taxon>Insecta</taxon>
        <taxon>Pterygota</taxon>
        <taxon>Neoptera</taxon>
        <taxon>Endopterygota</taxon>
        <taxon>Diptera</taxon>
        <taxon>Brachycera</taxon>
        <taxon>Muscomorpha</taxon>
        <taxon>Ephydroidea</taxon>
        <taxon>Drosophilidae</taxon>
        <taxon>Scaptodrosophila</taxon>
    </lineage>
</organism>
<name>A0A6J2TVU9_DROLE</name>
<feature type="region of interest" description="Disordered" evidence="2">
    <location>
        <begin position="309"/>
        <end position="342"/>
    </location>
</feature>
<accession>A0A6J2TVU9</accession>
<dbReference type="Gene3D" id="3.40.50.300">
    <property type="entry name" value="P-loop containing nucleotide triphosphate hydrolases"/>
    <property type="match status" value="2"/>
</dbReference>
<keyword evidence="4" id="KW-1185">Reference proteome</keyword>
<dbReference type="OrthoDB" id="10255539at2759"/>
<feature type="coiled-coil region" evidence="1">
    <location>
        <begin position="517"/>
        <end position="551"/>
    </location>
</feature>
<proteinExistence type="predicted"/>
<dbReference type="SUPFAM" id="SSF52540">
    <property type="entry name" value="P-loop containing nucleoside triphosphate hydrolases"/>
    <property type="match status" value="1"/>
</dbReference>
<evidence type="ECO:0000256" key="2">
    <source>
        <dbReference type="SAM" id="MobiDB-lite"/>
    </source>
</evidence>
<feature type="region of interest" description="Disordered" evidence="2">
    <location>
        <begin position="577"/>
        <end position="602"/>
    </location>
</feature>
<evidence type="ECO:0000256" key="1">
    <source>
        <dbReference type="SAM" id="Coils"/>
    </source>
</evidence>
<feature type="domain" description="RecF/RecN/SMC N-terminal" evidence="3">
    <location>
        <begin position="2"/>
        <end position="878"/>
    </location>
</feature>
<dbReference type="InterPro" id="IPR027417">
    <property type="entry name" value="P-loop_NTPase"/>
</dbReference>
<dbReference type="GeneID" id="115627676"/>
<evidence type="ECO:0000313" key="4">
    <source>
        <dbReference type="Proteomes" id="UP000504634"/>
    </source>
</evidence>
<protein>
    <submittedName>
        <fullName evidence="5">Structural maintenance of chromosomes protein 2-like</fullName>
    </submittedName>
</protein>
<dbReference type="Proteomes" id="UP000504634">
    <property type="component" value="Unplaced"/>
</dbReference>
<feature type="compositionally biased region" description="Basic and acidic residues" evidence="2">
    <location>
        <begin position="577"/>
        <end position="590"/>
    </location>
</feature>
<sequence length="889" mass="100873">MYIKEIVLSGFKSFGNHTEISGFDPRLTAITGAEGSGKTNLLNAIYFVLGSNSVQDLRAAGVQDLVFNKGERASVTIVFDNTDDTHYPLGYEEWETIVVTRQIVGGSQTRFLINGKNVEDKDVLEFFKSAQMSMQNKHYFVAEGKLDYILGLDTKKFLLLVEDVAGTTIYKMKRDASRALVQKMETKGRGATDGRIENVPRKDRAIYREYQKICRDIAALTHIHISAQYQNHREALQLAKAKEIKINNRIDNCRSTQASNEEAIRRINAAMKDIQMKLAAISGERLEAGAADESAIGATATAIQEPAEEVVEVEDTKKNDIEQSEDPQQELATESDFTDTQEPAEKAIELDTKIIDRAFEDLSIKESSLDQKTVSNVMCEFYQMDMNPCVVLTNDMGDSMHSFVAGDSDASIKIQQCDNSQQCATFIPLFEVLPYFLYEIVHEYAQAKYGKDNDNWNLCIITYEPIEKVFENAVKQTTDHNLGLHVLDQKDNADDAASFTNENILDEFIIFKNDKDVEQKQAEYKKVIEDLANIDSELSQINKQKILLEQRCQQLSKYIGLSSHKALALQLNQEKDSRDDIKEASRDEKGSSNPKPVDSKEDLERELQALFNKREMLLEQNVELELQVEKKVLEKIKIINEGMEAEKKMEELECKYSWITENRDFFGKKNTRYDYSKDNAVDAGKKLEKLLEKKSQMEGNRKLSKILQDLVMREYEVDIRKQVQSMQNSELRTLVHRIDDEEKNQLKVTRDIINEHFASILGTLLPGAHGHVEAIMENGRYTGMELKVGFDGVWRDSAAQLSPKERSLVGLSMMLAIWKYAPAPIYVLNRIEGTLDDGELNKVASILKSFSGSQLIITSQADGLLDRANVTFRTDFRKGNSTIERIAKR</sequence>
<dbReference type="AlphaFoldDB" id="A0A6J2TVU9"/>
<dbReference type="Pfam" id="PF02463">
    <property type="entry name" value="SMC_N"/>
    <property type="match status" value="1"/>
</dbReference>
<dbReference type="PANTHER" id="PTHR43977">
    <property type="entry name" value="STRUCTURAL MAINTENANCE OF CHROMOSOMES PROTEIN 3"/>
    <property type="match status" value="1"/>
</dbReference>
<evidence type="ECO:0000259" key="3">
    <source>
        <dbReference type="Pfam" id="PF02463"/>
    </source>
</evidence>
<dbReference type="InterPro" id="IPR003395">
    <property type="entry name" value="RecF/RecN/SMC_N"/>
</dbReference>
<dbReference type="RefSeq" id="XP_030379278.1">
    <property type="nucleotide sequence ID" value="XM_030523418.1"/>
</dbReference>
<reference evidence="5" key="1">
    <citation type="submission" date="2025-08" db="UniProtKB">
        <authorList>
            <consortium name="RefSeq"/>
        </authorList>
    </citation>
    <scope>IDENTIFICATION</scope>
    <source>
        <strain evidence="5">11010-0011.00</strain>
        <tissue evidence="5">Whole body</tissue>
    </source>
</reference>